<sequence>MNKILIGALLALTAAANAATMVPSTLINWISVPTWPSVSAGTVFAGPAAASGAPTFRALVGSDLPVVTVAKGGTGCTAASGTCLDNITGFASTGFLKRTGAGAYAFVADPLPVANGGTGSTTAAAARTALGAAASGANTDITSLSAPALGAATAATATAGTNTTQVATTAYVQTALTGGTNAGAFTTLKGSSLAHLKYNNTSAQSIPNSAYTTVTTWTLVYDANSNFNASTGVFTAPATAYYRVSCQLMWGAMTVSSSNVLAAGLFIGAAGTPDSAGYAPAAASTSNNAVQANATLSLTSGNTVACKAFQNSGSAVALSSSAPQVQIVIDQLP</sequence>
<dbReference type="Gene3D" id="2.60.120.40">
    <property type="match status" value="1"/>
</dbReference>
<organism evidence="2 3">
    <name type="scientific">Burkholderia pyrrocinia</name>
    <name type="common">Pseudomonas pyrrocinia</name>
    <dbReference type="NCBI Taxonomy" id="60550"/>
    <lineage>
        <taxon>Bacteria</taxon>
        <taxon>Pseudomonadati</taxon>
        <taxon>Pseudomonadota</taxon>
        <taxon>Betaproteobacteria</taxon>
        <taxon>Burkholderiales</taxon>
        <taxon>Burkholderiaceae</taxon>
        <taxon>Burkholderia</taxon>
        <taxon>Burkholderia cepacia complex</taxon>
    </lineage>
</organism>
<evidence type="ECO:0008006" key="4">
    <source>
        <dbReference type="Google" id="ProtNLM"/>
    </source>
</evidence>
<dbReference type="Proteomes" id="UP000247755">
    <property type="component" value="Unassembled WGS sequence"/>
</dbReference>
<comment type="caution">
    <text evidence="2">The sequence shown here is derived from an EMBL/GenBank/DDBJ whole genome shotgun (WGS) entry which is preliminary data.</text>
</comment>
<name>A0A318IRJ7_BURPY</name>
<reference evidence="2 3" key="1">
    <citation type="submission" date="2018-05" db="EMBL/GenBank/DDBJ databases">
        <title>Comparative genomics of bacterial root endophytes of switchgrass collected from native prairies over two seasons.</title>
        <authorList>
            <person name="Tang Y."/>
        </authorList>
    </citation>
    <scope>NUCLEOTIDE SEQUENCE [LARGE SCALE GENOMIC DNA]</scope>
    <source>
        <strain evidence="2 3">NFIX32</strain>
    </source>
</reference>
<dbReference type="SUPFAM" id="SSF49842">
    <property type="entry name" value="TNF-like"/>
    <property type="match status" value="1"/>
</dbReference>
<evidence type="ECO:0000313" key="2">
    <source>
        <dbReference type="EMBL" id="PXX37653.1"/>
    </source>
</evidence>
<dbReference type="InterPro" id="IPR008983">
    <property type="entry name" value="Tumour_necrosis_fac-like_dom"/>
</dbReference>
<proteinExistence type="predicted"/>
<evidence type="ECO:0000313" key="3">
    <source>
        <dbReference type="Proteomes" id="UP000247755"/>
    </source>
</evidence>
<feature type="signal peptide" evidence="1">
    <location>
        <begin position="1"/>
        <end position="18"/>
    </location>
</feature>
<feature type="chain" id="PRO_5016440234" description="C1q domain-containing protein" evidence="1">
    <location>
        <begin position="19"/>
        <end position="333"/>
    </location>
</feature>
<dbReference type="RefSeq" id="WP_256260624.1">
    <property type="nucleotide sequence ID" value="NZ_QJJY01000004.1"/>
</dbReference>
<keyword evidence="1" id="KW-0732">Signal</keyword>
<dbReference type="AlphaFoldDB" id="A0A318IRJ7"/>
<dbReference type="EMBL" id="QJJY01000004">
    <property type="protein sequence ID" value="PXX37653.1"/>
    <property type="molecule type" value="Genomic_DNA"/>
</dbReference>
<accession>A0A318IRJ7</accession>
<protein>
    <recommendedName>
        <fullName evidence="4">C1q domain-containing protein</fullName>
    </recommendedName>
</protein>
<evidence type="ECO:0000256" key="1">
    <source>
        <dbReference type="SAM" id="SignalP"/>
    </source>
</evidence>
<gene>
    <name evidence="2" type="ORF">NA66_1004301</name>
</gene>